<reference evidence="1" key="1">
    <citation type="submission" date="2023-06" db="EMBL/GenBank/DDBJ databases">
        <title>Itaconate inhibition of nontuberculous mycobacteria.</title>
        <authorList>
            <person name="Breen P."/>
            <person name="Zimbric M."/>
            <person name="Caverly L."/>
        </authorList>
    </citation>
    <scope>NUCLEOTIDE SEQUENCE</scope>
    <source>
        <strain evidence="1">FLAC1071</strain>
    </source>
</reference>
<dbReference type="Proteomes" id="UP001529272">
    <property type="component" value="Unassembled WGS sequence"/>
</dbReference>
<name>A0ABT7P3H6_MYCIT</name>
<evidence type="ECO:0000313" key="2">
    <source>
        <dbReference type="Proteomes" id="UP001529272"/>
    </source>
</evidence>
<protein>
    <submittedName>
        <fullName evidence="1">Uncharacterized protein</fullName>
    </submittedName>
</protein>
<organism evidence="1 2">
    <name type="scientific">Mycobacterium intracellulare subsp. chimaera</name>
    <dbReference type="NCBI Taxonomy" id="222805"/>
    <lineage>
        <taxon>Bacteria</taxon>
        <taxon>Bacillati</taxon>
        <taxon>Actinomycetota</taxon>
        <taxon>Actinomycetes</taxon>
        <taxon>Mycobacteriales</taxon>
        <taxon>Mycobacteriaceae</taxon>
        <taxon>Mycobacterium</taxon>
        <taxon>Mycobacterium avium complex (MAC)</taxon>
    </lineage>
</organism>
<comment type="caution">
    <text evidence="1">The sequence shown here is derived from an EMBL/GenBank/DDBJ whole genome shotgun (WGS) entry which is preliminary data.</text>
</comment>
<reference evidence="1" key="2">
    <citation type="submission" date="2023-06" db="EMBL/GenBank/DDBJ databases">
        <authorList>
            <person name="Spilker T."/>
        </authorList>
    </citation>
    <scope>NUCLEOTIDE SEQUENCE</scope>
    <source>
        <strain evidence="1">FLAC1071</strain>
    </source>
</reference>
<evidence type="ECO:0000313" key="1">
    <source>
        <dbReference type="EMBL" id="MDM3927847.1"/>
    </source>
</evidence>
<sequence>MVATDSGQCSFDLWPRQHDLPPRWDGLPVEWSGWQQPPVVYVCPPPRQPDRCDTCSSERQPSINIGRVWTDPATAPPAIGRARLRRGRHLVCVITAMRCNDCGHDRVLELSSGRTWDLDETDYTDDGSWDNRSDR</sequence>
<dbReference type="EMBL" id="JASZZX010000016">
    <property type="protein sequence ID" value="MDM3927847.1"/>
    <property type="molecule type" value="Genomic_DNA"/>
</dbReference>
<gene>
    <name evidence="1" type="ORF">QRB35_17700</name>
</gene>
<proteinExistence type="predicted"/>
<keyword evidence="2" id="KW-1185">Reference proteome</keyword>
<accession>A0ABT7P3H6</accession>